<evidence type="ECO:0000256" key="4">
    <source>
        <dbReference type="PROSITE-ProRule" id="PRU00175"/>
    </source>
</evidence>
<evidence type="ECO:0000256" key="5">
    <source>
        <dbReference type="SAM" id="MobiDB-lite"/>
    </source>
</evidence>
<dbReference type="EMBL" id="BAABME010006324">
    <property type="protein sequence ID" value="GAA0168044.1"/>
    <property type="molecule type" value="Genomic_DNA"/>
</dbReference>
<feature type="compositionally biased region" description="Polar residues" evidence="5">
    <location>
        <begin position="338"/>
        <end position="352"/>
    </location>
</feature>
<feature type="compositionally biased region" description="Polar residues" evidence="5">
    <location>
        <begin position="1181"/>
        <end position="1198"/>
    </location>
</feature>
<keyword evidence="3" id="KW-0862">Zinc</keyword>
<dbReference type="Gene3D" id="3.30.40.10">
    <property type="entry name" value="Zinc/RING finger domain, C3HC4 (zinc finger)"/>
    <property type="match status" value="1"/>
</dbReference>
<feature type="compositionally biased region" description="Basic and acidic residues" evidence="5">
    <location>
        <begin position="734"/>
        <end position="749"/>
    </location>
</feature>
<feature type="region of interest" description="Disordered" evidence="5">
    <location>
        <begin position="296"/>
        <end position="400"/>
    </location>
</feature>
<dbReference type="PANTHER" id="PTHR37393:SF1">
    <property type="entry name" value="AT-RICH INTERACTIVE DOMAIN-CONTAINING PROTEIN 1A-LIKE"/>
    <property type="match status" value="1"/>
</dbReference>
<dbReference type="InterPro" id="IPR017907">
    <property type="entry name" value="Znf_RING_CS"/>
</dbReference>
<name>A0AAV3QVI8_LITER</name>
<comment type="caution">
    <text evidence="7">The sequence shown here is derived from an EMBL/GenBank/DDBJ whole genome shotgun (WGS) entry which is preliminary data.</text>
</comment>
<dbReference type="InterPro" id="IPR013083">
    <property type="entry name" value="Znf_RING/FYVE/PHD"/>
</dbReference>
<evidence type="ECO:0000313" key="7">
    <source>
        <dbReference type="EMBL" id="GAA0168044.1"/>
    </source>
</evidence>
<dbReference type="GO" id="GO:0008270">
    <property type="term" value="F:zinc ion binding"/>
    <property type="evidence" value="ECO:0007669"/>
    <property type="project" value="UniProtKB-KW"/>
</dbReference>
<dbReference type="PROSITE" id="PS50089">
    <property type="entry name" value="ZF_RING_2"/>
    <property type="match status" value="1"/>
</dbReference>
<evidence type="ECO:0000256" key="1">
    <source>
        <dbReference type="ARBA" id="ARBA00022723"/>
    </source>
</evidence>
<dbReference type="PANTHER" id="PTHR37393">
    <property type="entry name" value="AT-RICH INTERACTIVE DOMAIN-CONTAINING PROTEIN 1A-LIKE"/>
    <property type="match status" value="1"/>
</dbReference>
<feature type="compositionally biased region" description="Polar residues" evidence="5">
    <location>
        <begin position="199"/>
        <end position="220"/>
    </location>
</feature>
<reference evidence="7 8" key="1">
    <citation type="submission" date="2024-01" db="EMBL/GenBank/DDBJ databases">
        <title>The complete chloroplast genome sequence of Lithospermum erythrorhizon: insights into the phylogenetic relationship among Boraginaceae species and the maternal lineages of purple gromwells.</title>
        <authorList>
            <person name="Okada T."/>
            <person name="Watanabe K."/>
        </authorList>
    </citation>
    <scope>NUCLEOTIDE SEQUENCE [LARGE SCALE GENOMIC DNA]</scope>
</reference>
<dbReference type="InterPro" id="IPR001841">
    <property type="entry name" value="Znf_RING"/>
</dbReference>
<proteinExistence type="predicted"/>
<evidence type="ECO:0000256" key="2">
    <source>
        <dbReference type="ARBA" id="ARBA00022771"/>
    </source>
</evidence>
<dbReference type="PROSITE" id="PS00518">
    <property type="entry name" value="ZF_RING_1"/>
    <property type="match status" value="1"/>
</dbReference>
<dbReference type="Proteomes" id="UP001454036">
    <property type="component" value="Unassembled WGS sequence"/>
</dbReference>
<feature type="region of interest" description="Disordered" evidence="5">
    <location>
        <begin position="734"/>
        <end position="881"/>
    </location>
</feature>
<feature type="compositionally biased region" description="Low complexity" evidence="5">
    <location>
        <begin position="325"/>
        <end position="337"/>
    </location>
</feature>
<dbReference type="SUPFAM" id="SSF57850">
    <property type="entry name" value="RING/U-box"/>
    <property type="match status" value="1"/>
</dbReference>
<feature type="compositionally biased region" description="Low complexity" evidence="5">
    <location>
        <begin position="370"/>
        <end position="400"/>
    </location>
</feature>
<gene>
    <name evidence="7" type="ORF">LIER_22854</name>
</gene>
<feature type="region of interest" description="Disordered" evidence="5">
    <location>
        <begin position="184"/>
        <end position="220"/>
    </location>
</feature>
<feature type="compositionally biased region" description="Polar residues" evidence="5">
    <location>
        <begin position="296"/>
        <end position="323"/>
    </location>
</feature>
<feature type="compositionally biased region" description="Polar residues" evidence="5">
    <location>
        <begin position="754"/>
        <end position="770"/>
    </location>
</feature>
<sequence>MGFDIECIVNIQTYPGEYFCPVCRTLVYPNEAFQSQCTHLYCKPCLAHVANTTKACPYDGYLVTEADAKPLIESDKALADNIGKVKVHCLYHRSGCTWEGTLSGSSSHCSGCTFGNSSVICNRCGIQIVHRQVHDHAQTCPGAYQAPQAVDANQNAASSAVTASTTYVDQNHAVPLSGPSISQAQISQTSAAPLPSGHGPTQQANAGSQGASVAPSATPTPDQWYQQKYYQQYAGYNPCQQSCQQYYQYPQPVGQTYQQGQYNSQVYVQPQPQPQAQFQSYPVHQGPAQPHLQSLSQEKVTQTPVAVTGTNQQQSHIQSTGPHYQQVNSQQQFSSQQPHPQGNVTSHSQPQPHQVPGYQQPVQSIHPAIPSQNNTQSSQPQNMLQPQIQPQHQLHHQSLQYSQQYPPQISQPFVPNTQPHASHPANAVVTGHQSYKPPQQIPMPPSLQHAVPSHVVTGSLPVHRHILQQHPSARPPLSHDLVANQQKSAVPIHMPNNHPTQLQQLHPQAHSPASLVQHHPGMQSIQQSMPQQSQAFHALLQGQYSQFEQQQPLQSQLHPHGAPHVMQPGAHGYNSTQKNTPLVPGFIPQQPQNYGARPPMPAGGGFGPTAQNKPVPFGSSHSSAYINFVKRERDDFEHLKSGKDTNMRTDLVDLKAGNSGTQMKMEKEPIEETGDGSGLNRMHLNDADNELKKGGASEPVMLQPVKDERSEDFSDTHPAVKLLGVSAVKEHVDTGSHKELESLSNKKEPFPANRDSQSTNVSVSSANGSNKLADPLKSQSLHSSGLHPQAPGFSPTSLKGWRPDHYPHHAPISGFPGLGSTASHGRGCGSFGPPPRSFGLHSGTKTPSMPGLPPDSVDPRSEAIGPLGHGPTGMDSSAFGLQDDRFNSRAGGHVNPFSMEPVRPFDQAGQPRFMPPPLHPGIVPEREPQYCVHDGFGQKADPSHAADFLMHNPGYGRNHDVPPHDREYLGMPPLEPLAFGEGPRPFNLPPDSVDGSFHENIFPGMPSNMHRIERGGHCHNHLRSVPFEEEFSVLSRRGHISGPQNFPGHFRSGDAARFGTLPGGGRMGDMAGLFPHHLPGPESFRGIFPDFPRPGEHGFRSNYSRQGLADDRFYADHLGPFEKSRKRKPVSMGWCRICKIDCESVEGLDMHSQTREHQRMALDMVKTIKQQNKKKSKMSGDRSSTMEANKTRNSGFEG</sequence>
<organism evidence="7 8">
    <name type="scientific">Lithospermum erythrorhizon</name>
    <name type="common">Purple gromwell</name>
    <name type="synonym">Lithospermum officinale var. erythrorhizon</name>
    <dbReference type="NCBI Taxonomy" id="34254"/>
    <lineage>
        <taxon>Eukaryota</taxon>
        <taxon>Viridiplantae</taxon>
        <taxon>Streptophyta</taxon>
        <taxon>Embryophyta</taxon>
        <taxon>Tracheophyta</taxon>
        <taxon>Spermatophyta</taxon>
        <taxon>Magnoliopsida</taxon>
        <taxon>eudicotyledons</taxon>
        <taxon>Gunneridae</taxon>
        <taxon>Pentapetalae</taxon>
        <taxon>asterids</taxon>
        <taxon>lamiids</taxon>
        <taxon>Boraginales</taxon>
        <taxon>Boraginaceae</taxon>
        <taxon>Boraginoideae</taxon>
        <taxon>Lithospermeae</taxon>
        <taxon>Lithospermum</taxon>
    </lineage>
</organism>
<keyword evidence="2 4" id="KW-0863">Zinc-finger</keyword>
<evidence type="ECO:0000259" key="6">
    <source>
        <dbReference type="PROSITE" id="PS50089"/>
    </source>
</evidence>
<feature type="region of interest" description="Disordered" evidence="5">
    <location>
        <begin position="1168"/>
        <end position="1198"/>
    </location>
</feature>
<dbReference type="AlphaFoldDB" id="A0AAV3QVI8"/>
<keyword evidence="1" id="KW-0479">Metal-binding</keyword>
<evidence type="ECO:0000313" key="8">
    <source>
        <dbReference type="Proteomes" id="UP001454036"/>
    </source>
</evidence>
<dbReference type="SMART" id="SM00184">
    <property type="entry name" value="RING"/>
    <property type="match status" value="1"/>
</dbReference>
<dbReference type="SUPFAM" id="SSF49599">
    <property type="entry name" value="TRAF domain-like"/>
    <property type="match status" value="1"/>
</dbReference>
<protein>
    <recommendedName>
        <fullName evidence="6">RING-type domain-containing protein</fullName>
    </recommendedName>
</protein>
<feature type="domain" description="RING-type" evidence="6">
    <location>
        <begin position="20"/>
        <end position="59"/>
    </location>
</feature>
<accession>A0AAV3QVI8</accession>
<evidence type="ECO:0000256" key="3">
    <source>
        <dbReference type="ARBA" id="ARBA00022833"/>
    </source>
</evidence>
<keyword evidence="8" id="KW-1185">Reference proteome</keyword>